<proteinExistence type="predicted"/>
<dbReference type="EMBL" id="CP041166">
    <property type="protein sequence ID" value="QFR43006.1"/>
    <property type="molecule type" value="Genomic_DNA"/>
</dbReference>
<organism evidence="1 2">
    <name type="scientific">Sulfurimonas xiamenensis</name>
    <dbReference type="NCBI Taxonomy" id="2590021"/>
    <lineage>
        <taxon>Bacteria</taxon>
        <taxon>Pseudomonadati</taxon>
        <taxon>Campylobacterota</taxon>
        <taxon>Epsilonproteobacteria</taxon>
        <taxon>Campylobacterales</taxon>
        <taxon>Sulfurimonadaceae</taxon>
        <taxon>Sulfurimonas</taxon>
    </lineage>
</organism>
<reference evidence="2" key="1">
    <citation type="submission" date="2019-06" db="EMBL/GenBank/DDBJ databases">
        <title>Sulfurimonas gotlandica sp. nov., a chemoautotrophic and psychrotolerant epsilonproteobacterium isolated from a pelagic redoxcline, and an emended description of the genus Sulfurimonas.</title>
        <authorList>
            <person name="Wang S."/>
            <person name="Jiang L."/>
            <person name="Shao Z."/>
        </authorList>
    </citation>
    <scope>NUCLEOTIDE SEQUENCE [LARGE SCALE GENOMIC DNA]</scope>
    <source>
        <strain evidence="2">1-1N</strain>
    </source>
</reference>
<evidence type="ECO:0000313" key="1">
    <source>
        <dbReference type="EMBL" id="QFR43006.1"/>
    </source>
</evidence>
<gene>
    <name evidence="1" type="ORF">FJR47_03430</name>
</gene>
<protein>
    <recommendedName>
        <fullName evidence="3">Lipoprotein</fullName>
    </recommendedName>
</protein>
<evidence type="ECO:0000313" key="2">
    <source>
        <dbReference type="Proteomes" id="UP000326061"/>
    </source>
</evidence>
<keyword evidence="2" id="KW-1185">Reference proteome</keyword>
<dbReference type="AlphaFoldDB" id="A0AAJ4A317"/>
<dbReference type="KEGG" id="suln:FJR47_03430"/>
<name>A0AAJ4A317_9BACT</name>
<sequence length="138" mass="15941">MKNIFLALLIFLFAGCDGKIIKNVYNKSQIGAKIESIDIVATDEFSKEISQQFLKEQGFFIKESPYSLRVEYRNYAQTCNNPLSKTSSDYAYDGFVKITLFYKNSRVYASQRDFKGEISERLIISLIESMIDDLELEK</sequence>
<dbReference type="RefSeq" id="WP_152299069.1">
    <property type="nucleotide sequence ID" value="NZ_CP041166.1"/>
</dbReference>
<evidence type="ECO:0008006" key="3">
    <source>
        <dbReference type="Google" id="ProtNLM"/>
    </source>
</evidence>
<accession>A0AAJ4A317</accession>
<dbReference type="PROSITE" id="PS51257">
    <property type="entry name" value="PROKAR_LIPOPROTEIN"/>
    <property type="match status" value="1"/>
</dbReference>
<dbReference type="Proteomes" id="UP000326061">
    <property type="component" value="Chromosome"/>
</dbReference>